<dbReference type="InterPro" id="IPR020454">
    <property type="entry name" value="DAG/PE-bd"/>
</dbReference>
<feature type="compositionally biased region" description="Polar residues" evidence="14">
    <location>
        <begin position="1253"/>
        <end position="1265"/>
    </location>
</feature>
<keyword evidence="3" id="KW-0723">Serine/threonine-protein kinase</keyword>
<feature type="compositionally biased region" description="Basic residues" evidence="14">
    <location>
        <begin position="1688"/>
        <end position="1702"/>
    </location>
</feature>
<keyword evidence="6" id="KW-0479">Metal-binding</keyword>
<feature type="compositionally biased region" description="Basic and acidic residues" evidence="14">
    <location>
        <begin position="607"/>
        <end position="620"/>
    </location>
</feature>
<evidence type="ECO:0000256" key="12">
    <source>
        <dbReference type="ARBA" id="ARBA00022840"/>
    </source>
</evidence>
<feature type="compositionally biased region" description="Low complexity" evidence="14">
    <location>
        <begin position="1764"/>
        <end position="1773"/>
    </location>
</feature>
<gene>
    <name evidence="19" type="primary">LOC106745211</name>
</gene>
<feature type="compositionally biased region" description="Basic and acidic residues" evidence="14">
    <location>
        <begin position="732"/>
        <end position="755"/>
    </location>
</feature>
<keyword evidence="7" id="KW-0677">Repeat</keyword>
<evidence type="ECO:0000313" key="18">
    <source>
        <dbReference type="Proteomes" id="UP000515204"/>
    </source>
</evidence>
<dbReference type="SMART" id="SM00109">
    <property type="entry name" value="C1"/>
    <property type="match status" value="2"/>
</dbReference>
<feature type="compositionally biased region" description="Polar residues" evidence="14">
    <location>
        <begin position="1493"/>
        <end position="1506"/>
    </location>
</feature>
<feature type="domain" description="Protein kinase" evidence="15">
    <location>
        <begin position="1802"/>
        <end position="2055"/>
    </location>
</feature>
<dbReference type="SMART" id="SM00133">
    <property type="entry name" value="S_TK_X"/>
    <property type="match status" value="1"/>
</dbReference>
<feature type="region of interest" description="Disordered" evidence="14">
    <location>
        <begin position="1"/>
        <end position="47"/>
    </location>
</feature>
<evidence type="ECO:0000256" key="11">
    <source>
        <dbReference type="ARBA" id="ARBA00022833"/>
    </source>
</evidence>
<evidence type="ECO:0000259" key="17">
    <source>
        <dbReference type="PROSITE" id="PS51285"/>
    </source>
</evidence>
<keyword evidence="12 13" id="KW-0067">ATP-binding</keyword>
<feature type="region of interest" description="Disordered" evidence="14">
    <location>
        <begin position="556"/>
        <end position="755"/>
    </location>
</feature>
<feature type="compositionally biased region" description="Basic and acidic residues" evidence="14">
    <location>
        <begin position="951"/>
        <end position="962"/>
    </location>
</feature>
<feature type="domain" description="Phorbol-ester/DAG-type" evidence="16">
    <location>
        <begin position="192"/>
        <end position="223"/>
    </location>
</feature>
<keyword evidence="4" id="KW-0597">Phosphoprotein</keyword>
<feature type="domain" description="Phorbol-ester/DAG-type" evidence="16">
    <location>
        <begin position="120"/>
        <end position="170"/>
    </location>
</feature>
<feature type="domain" description="AGC-kinase C-terminal" evidence="17">
    <location>
        <begin position="2056"/>
        <end position="2124"/>
    </location>
</feature>
<dbReference type="OrthoDB" id="63267at2759"/>
<keyword evidence="9" id="KW-0863">Zinc-finger</keyword>
<dbReference type="InterPro" id="IPR011009">
    <property type="entry name" value="Kinase-like_dom_sf"/>
</dbReference>
<dbReference type="InterPro" id="IPR046349">
    <property type="entry name" value="C1-like_sf"/>
</dbReference>
<name>A0A6P3XCM3_DINQU</name>
<evidence type="ECO:0000256" key="3">
    <source>
        <dbReference type="ARBA" id="ARBA00022527"/>
    </source>
</evidence>
<dbReference type="FunFam" id="3.30.200.20:FF:000020">
    <property type="entry name" value="Protein kinase C, alpha"/>
    <property type="match status" value="1"/>
</dbReference>
<dbReference type="InterPro" id="IPR017892">
    <property type="entry name" value="Pkinase_C"/>
</dbReference>
<feature type="compositionally biased region" description="Polar residues" evidence="14">
    <location>
        <begin position="1277"/>
        <end position="1293"/>
    </location>
</feature>
<dbReference type="FunFam" id="3.30.60.20:FF:000008">
    <property type="entry name" value="Protein kinase C theta"/>
    <property type="match status" value="1"/>
</dbReference>
<proteinExistence type="inferred from homology"/>
<dbReference type="FunFam" id="1.10.510.10:FF:000023">
    <property type="entry name" value="Protein kinase C"/>
    <property type="match status" value="1"/>
</dbReference>
<dbReference type="PRINTS" id="PR00008">
    <property type="entry name" value="DAGPEDOMAIN"/>
</dbReference>
<keyword evidence="5" id="KW-0808">Transferase</keyword>
<feature type="compositionally biased region" description="Polar residues" evidence="14">
    <location>
        <begin position="722"/>
        <end position="731"/>
    </location>
</feature>
<feature type="compositionally biased region" description="Low complexity" evidence="14">
    <location>
        <begin position="1703"/>
        <end position="1733"/>
    </location>
</feature>
<feature type="region of interest" description="Disordered" evidence="14">
    <location>
        <begin position="357"/>
        <end position="449"/>
    </location>
</feature>
<dbReference type="PROSITE" id="PS00479">
    <property type="entry name" value="ZF_DAG_PE_1"/>
    <property type="match status" value="1"/>
</dbReference>
<feature type="compositionally biased region" description="Basic and acidic residues" evidence="14">
    <location>
        <begin position="1129"/>
        <end position="1138"/>
    </location>
</feature>
<dbReference type="Gene3D" id="1.10.510.10">
    <property type="entry name" value="Transferase(Phosphotransferase) domain 1"/>
    <property type="match status" value="1"/>
</dbReference>
<feature type="compositionally biased region" description="Basic and acidic residues" evidence="14">
    <location>
        <begin position="985"/>
        <end position="997"/>
    </location>
</feature>
<feature type="region of interest" description="Disordered" evidence="14">
    <location>
        <begin position="944"/>
        <end position="1662"/>
    </location>
</feature>
<dbReference type="Gene3D" id="3.30.60.20">
    <property type="match status" value="2"/>
</dbReference>
<feature type="compositionally biased region" description="Gly residues" evidence="14">
    <location>
        <begin position="14"/>
        <end position="25"/>
    </location>
</feature>
<evidence type="ECO:0000313" key="19">
    <source>
        <dbReference type="RefSeq" id="XP_014476065.1"/>
    </source>
</evidence>
<feature type="region of interest" description="Disordered" evidence="14">
    <location>
        <begin position="1687"/>
        <end position="1787"/>
    </location>
</feature>
<feature type="compositionally biased region" description="Basic and acidic residues" evidence="14">
    <location>
        <begin position="636"/>
        <end position="651"/>
    </location>
</feature>
<dbReference type="InterPro" id="IPR000961">
    <property type="entry name" value="AGC-kinase_C"/>
</dbReference>
<keyword evidence="10" id="KW-0418">Kinase</keyword>
<dbReference type="PANTHER" id="PTHR24351">
    <property type="entry name" value="RIBOSOMAL PROTEIN S6 KINASE"/>
    <property type="match status" value="1"/>
</dbReference>
<evidence type="ECO:0000256" key="7">
    <source>
        <dbReference type="ARBA" id="ARBA00022737"/>
    </source>
</evidence>
<evidence type="ECO:0000256" key="9">
    <source>
        <dbReference type="ARBA" id="ARBA00022771"/>
    </source>
</evidence>
<sequence>MMFTGGSHAKRRNAGGGSGGSGGGSTSSRKALLDHRNSSARAGTEGYTYRTRVPTFLNPTELPPTTSATSKTYVYKTRVPRRDAASSATMSPSRENKNIGRAITRRRGAVKHNKVHVVRGHKLVAKFFRQPTFCTFCKDFLWGFGKQGYQCQACQTAVHKKCHDKLLTKCPESGRESENTIYLRERFKIDVPHRFRTHTFMSPTFCDHCGALLYGLFRQGLKCDARNRLRRDRPTIKIRSQALKDNPVLREHHERHEKSVGELLMEKFLIKDIKKISSDEEQPVRLYHQASLESDESGEALQKRVTRRFTRRRSSTDLDQEQLQREATYAQVQAKMLDSLVAEEQAQIESEARRGTLVRKGTVRGPGVNGHSYYSNNSADSDAMTRVEEEAAAQRARKAAKKAKRKKKPSDKPSPPDNRRSSTSSEVSTDSKNEEELEENGPRPQMYKIEACNSVGDFSTIWMNASENERKLGVEQFRESVRVPIPRKAGGPDAKNTDEAETRIVLPVRKPYVKDSSRNSVYLTMKKPPEKFHDERLDEKLDEKLGAELGMERLANGFVDAPTNLVPEDDVVKSSMRHEEPAKLNGEARPADDVEDAAFKRSAGKLKSSEEPPAKKRDATPKSLVNDVKRNNVISKTKDDEAREADAKSESLKSTGMMNASSSSVEPATSTSISTQTRSKSESSKDALDAKTKKDNESRKSEDATGTAKKKNLEAIAAVRTKTPQAVASSKDTLDVNLKKEKENRKNEDATDATKKNLKAIPTTEAVEALVCSQDSLSANVKKDNENREDEDAVDVTKRNLGAIPATKTEAEALVSSKDSLFAIIKRDNETRKDENATGVTKKNLKAITRTKTVEALVSPQDSLSVNMKRDNETRKDENAIGVTKKNVEPVTTIKTAEAVVSPQDSLSTTRDNENLPIATATKKNLERASAAKTKTSEVLVSAKDILSGTVRKDEENRKDEIPSGATKRKLEASAKTPETVAASRMDKLAQEEEARGASDAPKVPATSHEDVTTTTTRRSVPTNAGDTRENSASIATLMPTPNTSGLPKASKINADRNNAVEAPELSLRRESAAYLASRSPAYKSERRVAAEEDAPVNALPGKNKASDLARRNGRPDAPPKTAIGVDEAAARGDDAADSKSTTLPANGEVRSNETGKAGDVKPTRDGGLTGTPRYKSGAASPETISSPAPPARSEAEATKDATPLKIDVKKVSAANVAKDSSRDSGVSSAKAGKASKLGGAESRFPFKVKTLQKASEASNDSSAGNDDGKAPKILKKSTSVIADSTGDPSNANLPGRALRQCASVDEKAAGKSMPVKKPVEKPPSKFPSKVPEKKKPAIECAKPSGQLSKSASTESIDFWSEIKASDSPRASRSKQSVGIERKADPISGPKRVSGDSPARGKPAIKELEGKKNEGDVKISVAPGATAAVGDADEERKAGEKAAEKSAQQTKAPRVKKKTGNLSIAIGAKEPSSTVKKARPAKREDSSPADSDATPTQSDSSSTVSTPLAVPDMPAISVEVPKDPNVEVVPDGQNVEEHDDVSTPTNELPDPTKISKWSNQDDLTNTDDAETPVASEKASLAASPAVSPQSSRTKRAAKKKKPSGKKSSAKPADKETSKLAGNEVGQQNPPTAKPLLSNKLLLAKPSPKGSPMCSPRNSPSQRPLDLIKMFYTTPSALLTATPRDLSKVRRAKIGKQRRRLHSRTPSVSSDSTGSTTSSTATTESTDGSGSTCTELDDDAEHKRMNSTRSNDSGFDGSPRISTPSQSSDNQRNSDSSDHFSSGRITPPATNLPRFKKYAVTDFNFLKVLGKGSFGKVLLAELRGTECVYAVKCLKKDVVLEDDDVECTLIERKVLTLATRHPYLCHLFCTFQTESHLFFVMEYLNGGDLMFHIQKSGRFPEARARFYAAEIWSGLNFLHKKGIVYRDLKLDNVLLDFDGHIRIADFGMCKLQIFLDRTADTFCGTPDYMAPEIIKGLKYNQAVDWWSYGVLLYEMLTGQSPFSGCDEDELFWSICNERPFIPRYLSQEATDILVCLLEKDSGKRPPGHEIAMHAFFQHLPWDRLERRQLEAPFKPALEHTLDTRYFDTAFTTERPRLTPVPEQILTSMDQGVFRGFSYTNPNATD</sequence>
<dbReference type="SUPFAM" id="SSF56112">
    <property type="entry name" value="Protein kinase-like (PK-like)"/>
    <property type="match status" value="1"/>
</dbReference>
<dbReference type="SUPFAM" id="SSF57889">
    <property type="entry name" value="Cysteine-rich domain"/>
    <property type="match status" value="2"/>
</dbReference>
<protein>
    <recommendedName>
        <fullName evidence="2">protein kinase C</fullName>
        <ecNumber evidence="2">2.7.11.13</ecNumber>
    </recommendedName>
</protein>
<feature type="compositionally biased region" description="Basic and acidic residues" evidence="14">
    <location>
        <begin position="868"/>
        <end position="879"/>
    </location>
</feature>
<evidence type="ECO:0000256" key="6">
    <source>
        <dbReference type="ARBA" id="ARBA00022723"/>
    </source>
</evidence>
<dbReference type="Pfam" id="PF00433">
    <property type="entry name" value="Pkinase_C"/>
    <property type="match status" value="1"/>
</dbReference>
<keyword evidence="11" id="KW-0862">Zinc</keyword>
<dbReference type="InterPro" id="IPR002219">
    <property type="entry name" value="PKC_DAG/PE"/>
</dbReference>
<feature type="compositionally biased region" description="Basic and acidic residues" evidence="14">
    <location>
        <begin position="1404"/>
        <end position="1417"/>
    </location>
</feature>
<feature type="binding site" evidence="13">
    <location>
        <position position="1831"/>
    </location>
    <ligand>
        <name>ATP</name>
        <dbReference type="ChEBI" id="CHEBI:30616"/>
    </ligand>
</feature>
<keyword evidence="18" id="KW-1185">Reference proteome</keyword>
<feature type="compositionally biased region" description="Basic and acidic residues" evidence="14">
    <location>
        <begin position="679"/>
        <end position="703"/>
    </location>
</feature>
<evidence type="ECO:0000256" key="13">
    <source>
        <dbReference type="PROSITE-ProRule" id="PRU10141"/>
    </source>
</evidence>
<evidence type="ECO:0000259" key="16">
    <source>
        <dbReference type="PROSITE" id="PS50081"/>
    </source>
</evidence>
<dbReference type="Pfam" id="PF00069">
    <property type="entry name" value="Pkinase"/>
    <property type="match status" value="1"/>
</dbReference>
<dbReference type="GO" id="GO:0004697">
    <property type="term" value="F:diacylglycerol-dependent serine/threonine kinase activity"/>
    <property type="evidence" value="ECO:0007669"/>
    <property type="project" value="UniProtKB-EC"/>
</dbReference>
<dbReference type="SMART" id="SM00220">
    <property type="entry name" value="S_TKc"/>
    <property type="match status" value="1"/>
</dbReference>
<dbReference type="Gene3D" id="3.30.200.20">
    <property type="entry name" value="Phosphorylase Kinase, domain 1"/>
    <property type="match status" value="1"/>
</dbReference>
<evidence type="ECO:0000256" key="5">
    <source>
        <dbReference type="ARBA" id="ARBA00022679"/>
    </source>
</evidence>
<dbReference type="Proteomes" id="UP000515204">
    <property type="component" value="Unplaced"/>
</dbReference>
<keyword evidence="8 13" id="KW-0547">Nucleotide-binding</keyword>
<comment type="similarity">
    <text evidence="1">Belongs to the protein kinase superfamily. AGC Ser/Thr protein kinase family. PKC subfamily.</text>
</comment>
<evidence type="ECO:0000256" key="10">
    <source>
        <dbReference type="ARBA" id="ARBA00022777"/>
    </source>
</evidence>
<dbReference type="GeneID" id="106745211"/>
<evidence type="ECO:0000256" key="4">
    <source>
        <dbReference type="ARBA" id="ARBA00022553"/>
    </source>
</evidence>
<dbReference type="PROSITE" id="PS51285">
    <property type="entry name" value="AGC_KINASE_CTER"/>
    <property type="match status" value="1"/>
</dbReference>
<feature type="compositionally biased region" description="Basic and acidic residues" evidence="14">
    <location>
        <begin position="1151"/>
        <end position="1165"/>
    </location>
</feature>
<feature type="compositionally biased region" description="Polar residues" evidence="14">
    <location>
        <begin position="1020"/>
        <end position="1046"/>
    </location>
</feature>
<dbReference type="Pfam" id="PF00130">
    <property type="entry name" value="C1_1"/>
    <property type="match status" value="2"/>
</dbReference>
<dbReference type="InterPro" id="IPR008271">
    <property type="entry name" value="Ser/Thr_kinase_AS"/>
</dbReference>
<evidence type="ECO:0000259" key="15">
    <source>
        <dbReference type="PROSITE" id="PS50011"/>
    </source>
</evidence>
<dbReference type="RefSeq" id="XP_014476065.1">
    <property type="nucleotide sequence ID" value="XM_014620579.1"/>
</dbReference>
<dbReference type="GO" id="GO:0005524">
    <property type="term" value="F:ATP binding"/>
    <property type="evidence" value="ECO:0007669"/>
    <property type="project" value="UniProtKB-UniRule"/>
</dbReference>
<feature type="compositionally biased region" description="Low complexity" evidence="14">
    <location>
        <begin position="660"/>
        <end position="674"/>
    </location>
</feature>
<feature type="compositionally biased region" description="Basic and acidic residues" evidence="14">
    <location>
        <begin position="570"/>
        <end position="582"/>
    </location>
</feature>
<reference evidence="19" key="1">
    <citation type="submission" date="2025-08" db="UniProtKB">
        <authorList>
            <consortium name="RefSeq"/>
        </authorList>
    </citation>
    <scope>IDENTIFICATION</scope>
</reference>
<evidence type="ECO:0000256" key="8">
    <source>
        <dbReference type="ARBA" id="ARBA00022741"/>
    </source>
</evidence>
<feature type="region of interest" description="Disordered" evidence="14">
    <location>
        <begin position="483"/>
        <end position="502"/>
    </location>
</feature>
<dbReference type="CDD" id="cd20834">
    <property type="entry name" value="C1_nPKC_theta-like_rpt1"/>
    <property type="match status" value="1"/>
</dbReference>
<accession>A0A6P3XCM3</accession>
<feature type="compositionally biased region" description="Low complexity" evidence="14">
    <location>
        <begin position="1225"/>
        <end position="1241"/>
    </location>
</feature>
<dbReference type="PROSITE" id="PS00108">
    <property type="entry name" value="PROTEIN_KINASE_ST"/>
    <property type="match status" value="1"/>
</dbReference>
<feature type="compositionally biased region" description="Basic and acidic residues" evidence="14">
    <location>
        <begin position="1105"/>
        <end position="1115"/>
    </location>
</feature>
<evidence type="ECO:0000256" key="1">
    <source>
        <dbReference type="ARBA" id="ARBA00005490"/>
    </source>
</evidence>
<organism evidence="18 19">
    <name type="scientific">Dinoponera quadriceps</name>
    <name type="common">South American ant</name>
    <dbReference type="NCBI Taxonomy" id="609295"/>
    <lineage>
        <taxon>Eukaryota</taxon>
        <taxon>Metazoa</taxon>
        <taxon>Ecdysozoa</taxon>
        <taxon>Arthropoda</taxon>
        <taxon>Hexapoda</taxon>
        <taxon>Insecta</taxon>
        <taxon>Pterygota</taxon>
        <taxon>Neoptera</taxon>
        <taxon>Endopterygota</taxon>
        <taxon>Hymenoptera</taxon>
        <taxon>Apocrita</taxon>
        <taxon>Aculeata</taxon>
        <taxon>Formicoidea</taxon>
        <taxon>Formicidae</taxon>
        <taxon>Ponerinae</taxon>
        <taxon>Ponerini</taxon>
        <taxon>Dinoponera</taxon>
    </lineage>
</organism>
<dbReference type="PROSITE" id="PS50081">
    <property type="entry name" value="ZF_DAG_PE_2"/>
    <property type="match status" value="2"/>
</dbReference>
<dbReference type="PROSITE" id="PS50011">
    <property type="entry name" value="PROTEIN_KINASE_DOM"/>
    <property type="match status" value="1"/>
</dbReference>
<evidence type="ECO:0000256" key="2">
    <source>
        <dbReference type="ARBA" id="ARBA00012429"/>
    </source>
</evidence>
<feature type="compositionally biased region" description="Basic residues" evidence="14">
    <location>
        <begin position="1592"/>
        <end position="1608"/>
    </location>
</feature>
<evidence type="ECO:0000256" key="14">
    <source>
        <dbReference type="SAM" id="MobiDB-lite"/>
    </source>
</evidence>
<dbReference type="EC" id="2.7.11.13" evidence="2"/>
<dbReference type="PROSITE" id="PS00107">
    <property type="entry name" value="PROTEIN_KINASE_ATP"/>
    <property type="match status" value="1"/>
</dbReference>
<dbReference type="InterPro" id="IPR017441">
    <property type="entry name" value="Protein_kinase_ATP_BS"/>
</dbReference>
<feature type="compositionally biased region" description="Basic residues" evidence="14">
    <location>
        <begin position="395"/>
        <end position="409"/>
    </location>
</feature>
<dbReference type="InterPro" id="IPR000719">
    <property type="entry name" value="Prot_kinase_dom"/>
</dbReference>
<dbReference type="GO" id="GO:0008270">
    <property type="term" value="F:zinc ion binding"/>
    <property type="evidence" value="ECO:0007669"/>
    <property type="project" value="UniProtKB-KW"/>
</dbReference>
<feature type="compositionally biased region" description="Basic and acidic residues" evidence="14">
    <location>
        <begin position="1434"/>
        <end position="1444"/>
    </location>
</feature>
<feature type="compositionally biased region" description="Polar residues" evidence="14">
    <location>
        <begin position="1346"/>
        <end position="1356"/>
    </location>
</feature>
<feature type="region of interest" description="Disordered" evidence="14">
    <location>
        <begin position="863"/>
        <end position="884"/>
    </location>
</feature>